<dbReference type="EMBL" id="CP021121">
    <property type="protein sequence ID" value="ARQ70579.1"/>
    <property type="molecule type" value="Genomic_DNA"/>
</dbReference>
<feature type="transmembrane region" description="Helical" evidence="7">
    <location>
        <begin position="87"/>
        <end position="110"/>
    </location>
</feature>
<name>A0A1W7D0Z3_9ACTN</name>
<dbReference type="CDD" id="cd06261">
    <property type="entry name" value="TM_PBP2"/>
    <property type="match status" value="1"/>
</dbReference>
<dbReference type="PANTHER" id="PTHR30193:SF41">
    <property type="entry name" value="DIACETYLCHITOBIOSE UPTAKE SYSTEM PERMEASE PROTEIN NGCF"/>
    <property type="match status" value="1"/>
</dbReference>
<evidence type="ECO:0000256" key="5">
    <source>
        <dbReference type="ARBA" id="ARBA00022989"/>
    </source>
</evidence>
<keyword evidence="4 7" id="KW-0812">Transmembrane</keyword>
<dbReference type="PROSITE" id="PS50928">
    <property type="entry name" value="ABC_TM1"/>
    <property type="match status" value="1"/>
</dbReference>
<gene>
    <name evidence="9" type="ORF">CAG99_18565</name>
</gene>
<dbReference type="PANTHER" id="PTHR30193">
    <property type="entry name" value="ABC TRANSPORTER PERMEASE PROTEIN"/>
    <property type="match status" value="1"/>
</dbReference>
<evidence type="ECO:0000256" key="3">
    <source>
        <dbReference type="ARBA" id="ARBA00022475"/>
    </source>
</evidence>
<comment type="subcellular location">
    <subcellularLocation>
        <location evidence="1 7">Cell membrane</location>
        <topology evidence="1 7">Multi-pass membrane protein</topology>
    </subcellularLocation>
</comment>
<evidence type="ECO:0000256" key="1">
    <source>
        <dbReference type="ARBA" id="ARBA00004651"/>
    </source>
</evidence>
<dbReference type="RefSeq" id="WP_086160429.1">
    <property type="nucleotide sequence ID" value="NZ_CP021121.1"/>
</dbReference>
<feature type="transmembrane region" description="Helical" evidence="7">
    <location>
        <begin position="269"/>
        <end position="291"/>
    </location>
</feature>
<dbReference type="Gene3D" id="1.10.3720.10">
    <property type="entry name" value="MetI-like"/>
    <property type="match status" value="1"/>
</dbReference>
<keyword evidence="6 7" id="KW-0472">Membrane</keyword>
<evidence type="ECO:0000259" key="8">
    <source>
        <dbReference type="PROSITE" id="PS50928"/>
    </source>
</evidence>
<evidence type="ECO:0000256" key="4">
    <source>
        <dbReference type="ARBA" id="ARBA00022692"/>
    </source>
</evidence>
<evidence type="ECO:0000313" key="10">
    <source>
        <dbReference type="Proteomes" id="UP000194218"/>
    </source>
</evidence>
<accession>A0A1W7D0Z3</accession>
<dbReference type="InterPro" id="IPR051393">
    <property type="entry name" value="ABC_transporter_permease"/>
</dbReference>
<dbReference type="GO" id="GO:0005886">
    <property type="term" value="C:plasma membrane"/>
    <property type="evidence" value="ECO:0007669"/>
    <property type="project" value="UniProtKB-SubCell"/>
</dbReference>
<feature type="transmembrane region" description="Helical" evidence="7">
    <location>
        <begin position="163"/>
        <end position="184"/>
    </location>
</feature>
<dbReference type="SUPFAM" id="SSF161098">
    <property type="entry name" value="MetI-like"/>
    <property type="match status" value="1"/>
</dbReference>
<evidence type="ECO:0000313" key="9">
    <source>
        <dbReference type="EMBL" id="ARQ70579.1"/>
    </source>
</evidence>
<comment type="similarity">
    <text evidence="7">Belongs to the binding-protein-dependent transport system permease family.</text>
</comment>
<proteinExistence type="inferred from homology"/>
<dbReference type="Proteomes" id="UP000194218">
    <property type="component" value="Chromosome"/>
</dbReference>
<dbReference type="OrthoDB" id="3210259at2"/>
<reference evidence="9 10" key="1">
    <citation type="submission" date="2017-05" db="EMBL/GenBank/DDBJ databases">
        <title>Complete genome sequence of Streptomyces sp. SCSIO 03032 revealed the diverse biosynthetic pathways for its bioactive secondary metabolites.</title>
        <authorList>
            <person name="Ma L."/>
            <person name="Zhu Y."/>
            <person name="Zhang W."/>
            <person name="Zhang G."/>
            <person name="Tian X."/>
            <person name="Zhang S."/>
            <person name="Zhang C."/>
        </authorList>
    </citation>
    <scope>NUCLEOTIDE SEQUENCE [LARGE SCALE GENOMIC DNA]</scope>
    <source>
        <strain evidence="9 10">SCSIO 03032</strain>
    </source>
</reference>
<sequence>MSTDSAARPPSPPAARRPRIRPTTLTAWLFVAPFLLLVVVLIAVPTVSAFRMSLYTDTLARGPEFTGLDNFWQVLRDEQFIGGVRRILLLGVVQVPLMLGVALLAALLLDHFSGRYPTLFRLSVFLPYAVPGVVAALMWGYLYSPTFGPLGTDLLTDRLALPAIGNIITWSNTGYNMIIMYAALQAVPKELHEAARLDGAGPVRTALWVKVPMIAPALVLSVLLSIIGTMQLFTEPQVLRPQAPEVFDAAWTPNMYAQNLAFSYSQFSYSAAVAFLISTIVFVASYVLLAVNRRRSGLR</sequence>
<evidence type="ECO:0000256" key="7">
    <source>
        <dbReference type="RuleBase" id="RU363032"/>
    </source>
</evidence>
<keyword evidence="2 7" id="KW-0813">Transport</keyword>
<keyword evidence="5 7" id="KW-1133">Transmembrane helix</keyword>
<evidence type="ECO:0000256" key="2">
    <source>
        <dbReference type="ARBA" id="ARBA00022448"/>
    </source>
</evidence>
<feature type="transmembrane region" description="Helical" evidence="7">
    <location>
        <begin position="205"/>
        <end position="227"/>
    </location>
</feature>
<feature type="transmembrane region" description="Helical" evidence="7">
    <location>
        <begin position="25"/>
        <end position="44"/>
    </location>
</feature>
<feature type="transmembrane region" description="Helical" evidence="7">
    <location>
        <begin position="122"/>
        <end position="143"/>
    </location>
</feature>
<dbReference type="InterPro" id="IPR035906">
    <property type="entry name" value="MetI-like_sf"/>
</dbReference>
<feature type="domain" description="ABC transmembrane type-1" evidence="8">
    <location>
        <begin position="84"/>
        <end position="288"/>
    </location>
</feature>
<evidence type="ECO:0000256" key="6">
    <source>
        <dbReference type="ARBA" id="ARBA00023136"/>
    </source>
</evidence>
<keyword evidence="3" id="KW-1003">Cell membrane</keyword>
<protein>
    <recommendedName>
        <fullName evidence="8">ABC transmembrane type-1 domain-containing protein</fullName>
    </recommendedName>
</protein>
<dbReference type="AlphaFoldDB" id="A0A1W7D0Z3"/>
<organism evidence="9 10">
    <name type="scientific">Streptomyces marincola</name>
    <dbReference type="NCBI Taxonomy" id="2878388"/>
    <lineage>
        <taxon>Bacteria</taxon>
        <taxon>Bacillati</taxon>
        <taxon>Actinomycetota</taxon>
        <taxon>Actinomycetes</taxon>
        <taxon>Kitasatosporales</taxon>
        <taxon>Streptomycetaceae</taxon>
        <taxon>Streptomyces</taxon>
    </lineage>
</organism>
<keyword evidence="10" id="KW-1185">Reference proteome</keyword>
<dbReference type="KEGG" id="smao:CAG99_18565"/>
<dbReference type="GO" id="GO:0055085">
    <property type="term" value="P:transmembrane transport"/>
    <property type="evidence" value="ECO:0007669"/>
    <property type="project" value="InterPro"/>
</dbReference>
<dbReference type="Pfam" id="PF00528">
    <property type="entry name" value="BPD_transp_1"/>
    <property type="match status" value="1"/>
</dbReference>
<dbReference type="InterPro" id="IPR000515">
    <property type="entry name" value="MetI-like"/>
</dbReference>